<evidence type="ECO:0000313" key="2">
    <source>
        <dbReference type="WBParaSite" id="SMTH1_31940.1"/>
    </source>
</evidence>
<protein>
    <submittedName>
        <fullName evidence="2">Uncharacterized protein</fullName>
    </submittedName>
</protein>
<organism evidence="1 2">
    <name type="scientific">Schistosoma mattheei</name>
    <dbReference type="NCBI Taxonomy" id="31246"/>
    <lineage>
        <taxon>Eukaryota</taxon>
        <taxon>Metazoa</taxon>
        <taxon>Spiralia</taxon>
        <taxon>Lophotrochozoa</taxon>
        <taxon>Platyhelminthes</taxon>
        <taxon>Trematoda</taxon>
        <taxon>Digenea</taxon>
        <taxon>Strigeidida</taxon>
        <taxon>Schistosomatoidea</taxon>
        <taxon>Schistosomatidae</taxon>
        <taxon>Schistosoma</taxon>
    </lineage>
</organism>
<dbReference type="AlphaFoldDB" id="A0AA85B496"/>
<proteinExistence type="predicted"/>
<name>A0AA85B496_9TREM</name>
<evidence type="ECO:0000313" key="1">
    <source>
        <dbReference type="Proteomes" id="UP000050791"/>
    </source>
</evidence>
<accession>A0AA85B496</accession>
<sequence>MPKTMAKRCNHCKKGIQVLRYCRSQGVQRCLYRVIFRAILVEIAFDDFLTQRPLQIFHIASFKCNHKQMLVCRNGLLINSNTVHFSVIPTKILNVQYIECL</sequence>
<dbReference type="WBParaSite" id="SMTH1_31940.1">
    <property type="protein sequence ID" value="SMTH1_31940.1"/>
    <property type="gene ID" value="SMTH1_31940"/>
</dbReference>
<dbReference type="Proteomes" id="UP000050791">
    <property type="component" value="Unassembled WGS sequence"/>
</dbReference>
<reference evidence="2" key="1">
    <citation type="submission" date="2023-11" db="UniProtKB">
        <authorList>
            <consortium name="WormBaseParasite"/>
        </authorList>
    </citation>
    <scope>IDENTIFICATION</scope>
</reference>